<dbReference type="PANTHER" id="PTHR31669">
    <property type="entry name" value="PROTEIN FAR1-RELATED SEQUENCE 10-RELATED"/>
    <property type="match status" value="1"/>
</dbReference>
<keyword evidence="2 6" id="KW-0479">Metal-binding</keyword>
<dbReference type="InParanoid" id="A0A200R8Z6"/>
<dbReference type="GO" id="GO:0008270">
    <property type="term" value="F:zinc ion binding"/>
    <property type="evidence" value="ECO:0007669"/>
    <property type="project" value="UniProtKB-UniRule"/>
</dbReference>
<dbReference type="PROSITE" id="PS50966">
    <property type="entry name" value="ZF_SWIM"/>
    <property type="match status" value="1"/>
</dbReference>
<evidence type="ECO:0000256" key="1">
    <source>
        <dbReference type="ARBA" id="ARBA00005889"/>
    </source>
</evidence>
<dbReference type="STRING" id="56857.A0A200R8Z6"/>
<comment type="function">
    <text evidence="6">Putative transcription activator involved in regulating light control of development.</text>
</comment>
<dbReference type="EMBL" id="MVGT01000238">
    <property type="protein sequence ID" value="OVA19178.1"/>
    <property type="molecule type" value="Genomic_DNA"/>
</dbReference>
<evidence type="ECO:0000256" key="6">
    <source>
        <dbReference type="RuleBase" id="RU367018"/>
    </source>
</evidence>
<evidence type="ECO:0000256" key="4">
    <source>
        <dbReference type="ARBA" id="ARBA00022833"/>
    </source>
</evidence>
<evidence type="ECO:0000256" key="2">
    <source>
        <dbReference type="ARBA" id="ARBA00022723"/>
    </source>
</evidence>
<reference evidence="9 10" key="1">
    <citation type="journal article" date="2017" name="Mol. Plant">
        <title>The Genome of Medicinal Plant Macleaya cordata Provides New Insights into Benzylisoquinoline Alkaloids Metabolism.</title>
        <authorList>
            <person name="Liu X."/>
            <person name="Liu Y."/>
            <person name="Huang P."/>
            <person name="Ma Y."/>
            <person name="Qing Z."/>
            <person name="Tang Q."/>
            <person name="Cao H."/>
            <person name="Cheng P."/>
            <person name="Zheng Y."/>
            <person name="Yuan Z."/>
            <person name="Zhou Y."/>
            <person name="Liu J."/>
            <person name="Tang Z."/>
            <person name="Zhuo Y."/>
            <person name="Zhang Y."/>
            <person name="Yu L."/>
            <person name="Huang J."/>
            <person name="Yang P."/>
            <person name="Peng Q."/>
            <person name="Zhang J."/>
            <person name="Jiang W."/>
            <person name="Zhang Z."/>
            <person name="Lin K."/>
            <person name="Ro D.K."/>
            <person name="Chen X."/>
            <person name="Xiong X."/>
            <person name="Shang Y."/>
            <person name="Huang S."/>
            <person name="Zeng J."/>
        </authorList>
    </citation>
    <scope>NUCLEOTIDE SEQUENCE [LARGE SCALE GENOMIC DNA]</scope>
    <source>
        <strain evidence="10">cv. BLH2017</strain>
        <tissue evidence="9">Root</tissue>
    </source>
</reference>
<name>A0A200R8Z6_MACCD</name>
<organism evidence="9 10">
    <name type="scientific">Macleaya cordata</name>
    <name type="common">Five-seeded plume-poppy</name>
    <name type="synonym">Bocconia cordata</name>
    <dbReference type="NCBI Taxonomy" id="56857"/>
    <lineage>
        <taxon>Eukaryota</taxon>
        <taxon>Viridiplantae</taxon>
        <taxon>Streptophyta</taxon>
        <taxon>Embryophyta</taxon>
        <taxon>Tracheophyta</taxon>
        <taxon>Spermatophyta</taxon>
        <taxon>Magnoliopsida</taxon>
        <taxon>Ranunculales</taxon>
        <taxon>Papaveraceae</taxon>
        <taxon>Papaveroideae</taxon>
        <taxon>Macleaya</taxon>
    </lineage>
</organism>
<dbReference type="Pfam" id="PF04434">
    <property type="entry name" value="SWIM"/>
    <property type="match status" value="1"/>
</dbReference>
<keyword evidence="6" id="KW-0539">Nucleus</keyword>
<feature type="compositionally biased region" description="Polar residues" evidence="7">
    <location>
        <begin position="141"/>
        <end position="159"/>
    </location>
</feature>
<dbReference type="GO" id="GO:0005634">
    <property type="term" value="C:nucleus"/>
    <property type="evidence" value="ECO:0007669"/>
    <property type="project" value="UniProtKB-SubCell"/>
</dbReference>
<dbReference type="InterPro" id="IPR007527">
    <property type="entry name" value="Znf_SWIM"/>
</dbReference>
<keyword evidence="10" id="KW-1185">Reference proteome</keyword>
<gene>
    <name evidence="9" type="ORF">BVC80_7413g6</name>
</gene>
<dbReference type="PANTHER" id="PTHR31669:SF283">
    <property type="entry name" value="PROTEIN FAR1-RELATED SEQUENCE"/>
    <property type="match status" value="1"/>
</dbReference>
<dbReference type="OrthoDB" id="1914915at2759"/>
<keyword evidence="3 5" id="KW-0863">Zinc-finger</keyword>
<accession>A0A200R8Z6</accession>
<dbReference type="InterPro" id="IPR031052">
    <property type="entry name" value="FHY3/FAR1"/>
</dbReference>
<dbReference type="OMA" id="HAVNIMK"/>
<evidence type="ECO:0000313" key="9">
    <source>
        <dbReference type="EMBL" id="OVA19178.1"/>
    </source>
</evidence>
<dbReference type="AlphaFoldDB" id="A0A200R8Z6"/>
<dbReference type="GO" id="GO:0006355">
    <property type="term" value="P:regulation of DNA-templated transcription"/>
    <property type="evidence" value="ECO:0007669"/>
    <property type="project" value="UniProtKB-UniRule"/>
</dbReference>
<comment type="subcellular location">
    <subcellularLocation>
        <location evidence="6">Nucleus</location>
    </subcellularLocation>
</comment>
<evidence type="ECO:0000259" key="8">
    <source>
        <dbReference type="PROSITE" id="PS50966"/>
    </source>
</evidence>
<dbReference type="Proteomes" id="UP000195402">
    <property type="component" value="Unassembled WGS sequence"/>
</dbReference>
<dbReference type="SMART" id="SM00575">
    <property type="entry name" value="ZnF_PMZ"/>
    <property type="match status" value="1"/>
</dbReference>
<comment type="caution">
    <text evidence="9">The sequence shown here is derived from an EMBL/GenBank/DDBJ whole genome shotgun (WGS) entry which is preliminary data.</text>
</comment>
<evidence type="ECO:0000256" key="3">
    <source>
        <dbReference type="ARBA" id="ARBA00022771"/>
    </source>
</evidence>
<proteinExistence type="inferred from homology"/>
<feature type="compositionally biased region" description="Polar residues" evidence="7">
    <location>
        <begin position="221"/>
        <end position="235"/>
    </location>
</feature>
<evidence type="ECO:0000256" key="5">
    <source>
        <dbReference type="PROSITE-ProRule" id="PRU00325"/>
    </source>
</evidence>
<evidence type="ECO:0000313" key="10">
    <source>
        <dbReference type="Proteomes" id="UP000195402"/>
    </source>
</evidence>
<feature type="region of interest" description="Disordered" evidence="7">
    <location>
        <begin position="140"/>
        <end position="235"/>
    </location>
</feature>
<dbReference type="InterPro" id="IPR006564">
    <property type="entry name" value="Znf_PMZ"/>
</dbReference>
<evidence type="ECO:0000256" key="7">
    <source>
        <dbReference type="SAM" id="MobiDB-lite"/>
    </source>
</evidence>
<keyword evidence="4 6" id="KW-0862">Zinc</keyword>
<sequence length="283" mass="32396">MVIVYDIRENVVVGEGTKKNLIFTVSFKRPEYEVECSCHMFEFRGILCRHAIYVLRQNDVELLPDKYILSRWRKDVRRSHTRVKLKFDGWIATAEEKQYDQMCVELIEITDLASLDEEDYHEVREWVAYQKKKLTIKRSRVGSNNTTPKSNAPMNSQNIIDCGGDASKNLPLDPEATKRKGRPRGGRLQSELEKRLKKNKNKGTSRGDGQIHKKRSKKNKNNGTPSGDGQDSAPQCWNASYDMNAMPCDFETVIQHPVQGYSTQPAPNDTLGLRLFGVDINKC</sequence>
<comment type="similarity">
    <text evidence="1 6">Belongs to the FHY3/FAR1 family.</text>
</comment>
<feature type="domain" description="SWIM-type" evidence="8">
    <location>
        <begin position="23"/>
        <end position="59"/>
    </location>
</feature>
<protein>
    <recommendedName>
        <fullName evidence="6">Protein FAR1-RELATED SEQUENCE</fullName>
    </recommendedName>
</protein>